<keyword evidence="3" id="KW-1185">Reference proteome</keyword>
<name>W9YXR8_9EURO</name>
<dbReference type="Proteomes" id="UP000019484">
    <property type="component" value="Unassembled WGS sequence"/>
</dbReference>
<evidence type="ECO:0000256" key="1">
    <source>
        <dbReference type="SAM" id="MobiDB-lite"/>
    </source>
</evidence>
<evidence type="ECO:0000313" key="2">
    <source>
        <dbReference type="EMBL" id="EXJ94066.1"/>
    </source>
</evidence>
<feature type="region of interest" description="Disordered" evidence="1">
    <location>
        <begin position="1"/>
        <end position="21"/>
    </location>
</feature>
<dbReference type="EMBL" id="AMWN01000002">
    <property type="protein sequence ID" value="EXJ94066.1"/>
    <property type="molecule type" value="Genomic_DNA"/>
</dbReference>
<protein>
    <submittedName>
        <fullName evidence="2">Uncharacterized protein</fullName>
    </submittedName>
</protein>
<reference evidence="2 3" key="1">
    <citation type="submission" date="2013-03" db="EMBL/GenBank/DDBJ databases">
        <title>The Genome Sequence of Capronia coronata CBS 617.96.</title>
        <authorList>
            <consortium name="The Broad Institute Genomics Platform"/>
            <person name="Cuomo C."/>
            <person name="de Hoog S."/>
            <person name="Gorbushina A."/>
            <person name="Walker B."/>
            <person name="Young S.K."/>
            <person name="Zeng Q."/>
            <person name="Gargeya S."/>
            <person name="Fitzgerald M."/>
            <person name="Haas B."/>
            <person name="Abouelleil A."/>
            <person name="Allen A.W."/>
            <person name="Alvarado L."/>
            <person name="Arachchi H.M."/>
            <person name="Berlin A.M."/>
            <person name="Chapman S.B."/>
            <person name="Gainer-Dewar J."/>
            <person name="Goldberg J."/>
            <person name="Griggs A."/>
            <person name="Gujja S."/>
            <person name="Hansen M."/>
            <person name="Howarth C."/>
            <person name="Imamovic A."/>
            <person name="Ireland A."/>
            <person name="Larimer J."/>
            <person name="McCowan C."/>
            <person name="Murphy C."/>
            <person name="Pearson M."/>
            <person name="Poon T.W."/>
            <person name="Priest M."/>
            <person name="Roberts A."/>
            <person name="Saif S."/>
            <person name="Shea T."/>
            <person name="Sisk P."/>
            <person name="Sykes S."/>
            <person name="Wortman J."/>
            <person name="Nusbaum C."/>
            <person name="Birren B."/>
        </authorList>
    </citation>
    <scope>NUCLEOTIDE SEQUENCE [LARGE SCALE GENOMIC DNA]</scope>
    <source>
        <strain evidence="2 3">CBS 617.96</strain>
    </source>
</reference>
<dbReference type="GeneID" id="19157359"/>
<comment type="caution">
    <text evidence="2">The sequence shown here is derived from an EMBL/GenBank/DDBJ whole genome shotgun (WGS) entry which is preliminary data.</text>
</comment>
<accession>W9YXR8</accession>
<sequence length="170" mass="18717">MAAVPNTVSTTAPTANNSHRSLQEIIQTLRQTGETPECDCHMTDYSEGDLPRSKLSYESKDFLKAVETFPLVVEKSVAGVGQMRMELWGTSAAALTSSHVKLVLRLENGQIKAEDGPDPDPVLDLAYATPSAEELRAVKAQLRKGTPETYIIDDVQELLEHILLENRQPE</sequence>
<gene>
    <name evidence="2" type="ORF">A1O1_02459</name>
</gene>
<dbReference type="AlphaFoldDB" id="W9YXR8"/>
<organism evidence="2 3">
    <name type="scientific">Capronia coronata CBS 617.96</name>
    <dbReference type="NCBI Taxonomy" id="1182541"/>
    <lineage>
        <taxon>Eukaryota</taxon>
        <taxon>Fungi</taxon>
        <taxon>Dikarya</taxon>
        <taxon>Ascomycota</taxon>
        <taxon>Pezizomycotina</taxon>
        <taxon>Eurotiomycetes</taxon>
        <taxon>Chaetothyriomycetidae</taxon>
        <taxon>Chaetothyriales</taxon>
        <taxon>Herpotrichiellaceae</taxon>
        <taxon>Capronia</taxon>
    </lineage>
</organism>
<proteinExistence type="predicted"/>
<evidence type="ECO:0000313" key="3">
    <source>
        <dbReference type="Proteomes" id="UP000019484"/>
    </source>
</evidence>
<dbReference type="HOGENOM" id="CLU_1570427_0_0_1"/>
<dbReference type="RefSeq" id="XP_007721560.1">
    <property type="nucleotide sequence ID" value="XM_007723370.1"/>
</dbReference>
<dbReference type="OrthoDB" id="4152166at2759"/>